<comment type="caution">
    <text evidence="3">The sequence shown here is derived from an EMBL/GenBank/DDBJ whole genome shotgun (WGS) entry which is preliminary data.</text>
</comment>
<name>A0A316MFT2_9CLOT</name>
<accession>A0A316MFT2</accession>
<dbReference type="InterPro" id="IPR006343">
    <property type="entry name" value="DnaB/C_C"/>
</dbReference>
<dbReference type="AlphaFoldDB" id="A0A316MFT2"/>
<reference evidence="3 4" key="1">
    <citation type="submission" date="2018-03" db="EMBL/GenBank/DDBJ databases">
        <title>The uncultured portion of the human microbiome is neutrally assembled.</title>
        <authorList>
            <person name="Jeraldo P."/>
            <person name="Boardman L."/>
            <person name="White B.A."/>
            <person name="Nelson H."/>
            <person name="Goldenfeld N."/>
            <person name="Chia N."/>
        </authorList>
    </citation>
    <scope>NUCLEOTIDE SEQUENCE [LARGE SCALE GENOMIC DNA]</scope>
    <source>
        <strain evidence="3">CIM:MAG 903</strain>
    </source>
</reference>
<evidence type="ECO:0000256" key="1">
    <source>
        <dbReference type="ARBA" id="ARBA00093462"/>
    </source>
</evidence>
<dbReference type="InterPro" id="IPR053162">
    <property type="entry name" value="DnaD"/>
</dbReference>
<evidence type="ECO:0000313" key="3">
    <source>
        <dbReference type="EMBL" id="PWL55363.1"/>
    </source>
</evidence>
<evidence type="ECO:0000313" key="4">
    <source>
        <dbReference type="Proteomes" id="UP000246114"/>
    </source>
</evidence>
<dbReference type="EMBL" id="QAMZ01000007">
    <property type="protein sequence ID" value="PWL55363.1"/>
    <property type="molecule type" value="Genomic_DNA"/>
</dbReference>
<sequence>MAEKRMFSKSIIDSDEFLDMPLSAQALYFHLSMRADDDGFINGPARIQRTIGCSPDDFKLLLVKRFLIQFETGVVVIKHWRIHNYIAKDRYHETMYIEEKERLFVDANKAYSLEPTSQKLFKNKVINLQNNNDTSLYPSCIQNVYNLDTQISIDKNRLDKSSIDKNSIESDADNVTVDNYIDFFNNNFHLITRYEFETLNSYLEDGITEEAILLALKKALDNGARNIKYVKKILDTWLTNNIKTVEDVNAADAEFKRNKTTKEKTIVIKKESTFNNCSQRDYSSDQINSLERKLLGWEEYTDER</sequence>
<dbReference type="Pfam" id="PF07261">
    <property type="entry name" value="DnaB_2"/>
    <property type="match status" value="1"/>
</dbReference>
<dbReference type="Gene3D" id="1.10.10.630">
    <property type="entry name" value="DnaD domain-like"/>
    <property type="match status" value="1"/>
</dbReference>
<dbReference type="NCBIfam" id="TIGR01446">
    <property type="entry name" value="DnaD_dom"/>
    <property type="match status" value="1"/>
</dbReference>
<dbReference type="Proteomes" id="UP000246114">
    <property type="component" value="Unassembled WGS sequence"/>
</dbReference>
<dbReference type="PANTHER" id="PTHR37293:SF6">
    <property type="entry name" value="DNA REPLICATION PROTEIN DNAD"/>
    <property type="match status" value="1"/>
</dbReference>
<dbReference type="PANTHER" id="PTHR37293">
    <property type="entry name" value="PHAGE REPLICATION PROTEIN-RELATED"/>
    <property type="match status" value="1"/>
</dbReference>
<dbReference type="InterPro" id="IPR034829">
    <property type="entry name" value="DnaD-like_sf"/>
</dbReference>
<organism evidence="3 4">
    <name type="scientific">Clostridium cadaveris</name>
    <dbReference type="NCBI Taxonomy" id="1529"/>
    <lineage>
        <taxon>Bacteria</taxon>
        <taxon>Bacillati</taxon>
        <taxon>Bacillota</taxon>
        <taxon>Clostridia</taxon>
        <taxon>Eubacteriales</taxon>
        <taxon>Clostridiaceae</taxon>
        <taxon>Clostridium</taxon>
    </lineage>
</organism>
<gene>
    <name evidence="3" type="ORF">DBY38_01970</name>
</gene>
<feature type="domain" description="DnaB/C C-terminal" evidence="2">
    <location>
        <begin position="181"/>
        <end position="250"/>
    </location>
</feature>
<comment type="similarity">
    <text evidence="1">Belongs to the DnaB/DnaD family.</text>
</comment>
<dbReference type="SUPFAM" id="SSF158499">
    <property type="entry name" value="DnaD domain-like"/>
    <property type="match status" value="1"/>
</dbReference>
<proteinExistence type="inferred from homology"/>
<evidence type="ECO:0000259" key="2">
    <source>
        <dbReference type="Pfam" id="PF07261"/>
    </source>
</evidence>
<protein>
    <submittedName>
        <fullName evidence="3">DNA replication protein</fullName>
    </submittedName>
</protein>